<gene>
    <name evidence="1" type="ORF">Micbo1qcDRAFT_31491</name>
</gene>
<evidence type="ECO:0000313" key="1">
    <source>
        <dbReference type="EMBL" id="KXJ96199.1"/>
    </source>
</evidence>
<sequence length="75" mass="8329">MKSLKRRPNIWTSGLLTPRVCSCDFMLRPLGVRANPMSWRLLCDLPIPSMESDSTNCDHYSSCSAGTAEHGVMKA</sequence>
<accession>A0A136JGC9</accession>
<reference evidence="2" key="1">
    <citation type="submission" date="2016-02" db="EMBL/GenBank/DDBJ databases">
        <title>Draft genome sequence of Microdochium bolleyi, a fungal endophyte of beachgrass.</title>
        <authorList>
            <consortium name="DOE Joint Genome Institute"/>
            <person name="David A.S."/>
            <person name="May G."/>
            <person name="Haridas S."/>
            <person name="Lim J."/>
            <person name="Wang M."/>
            <person name="Labutti K."/>
            <person name="Lipzen A."/>
            <person name="Barry K."/>
            <person name="Grigoriev I.V."/>
        </authorList>
    </citation>
    <scope>NUCLEOTIDE SEQUENCE [LARGE SCALE GENOMIC DNA]</scope>
    <source>
        <strain evidence="2">J235TASD1</strain>
    </source>
</reference>
<evidence type="ECO:0000313" key="2">
    <source>
        <dbReference type="Proteomes" id="UP000070501"/>
    </source>
</evidence>
<keyword evidence="2" id="KW-1185">Reference proteome</keyword>
<proteinExistence type="predicted"/>
<dbReference type="AlphaFoldDB" id="A0A136JGC9"/>
<protein>
    <submittedName>
        <fullName evidence="1">Uncharacterized protein</fullName>
    </submittedName>
</protein>
<organism evidence="1 2">
    <name type="scientific">Microdochium bolleyi</name>
    <dbReference type="NCBI Taxonomy" id="196109"/>
    <lineage>
        <taxon>Eukaryota</taxon>
        <taxon>Fungi</taxon>
        <taxon>Dikarya</taxon>
        <taxon>Ascomycota</taxon>
        <taxon>Pezizomycotina</taxon>
        <taxon>Sordariomycetes</taxon>
        <taxon>Xylariomycetidae</taxon>
        <taxon>Xylariales</taxon>
        <taxon>Microdochiaceae</taxon>
        <taxon>Microdochium</taxon>
    </lineage>
</organism>
<dbReference type="InParanoid" id="A0A136JGC9"/>
<dbReference type="Proteomes" id="UP000070501">
    <property type="component" value="Unassembled WGS sequence"/>
</dbReference>
<dbReference type="EMBL" id="KQ964246">
    <property type="protein sequence ID" value="KXJ96199.1"/>
    <property type="molecule type" value="Genomic_DNA"/>
</dbReference>
<name>A0A136JGC9_9PEZI</name>